<protein>
    <submittedName>
        <fullName evidence="3">Alcohol dehydrogenase</fullName>
    </submittedName>
</protein>
<name>A0A919RIS9_9ACTN</name>
<keyword evidence="4" id="KW-1185">Reference proteome</keyword>
<dbReference type="InterPro" id="IPR013149">
    <property type="entry name" value="ADH-like_C"/>
</dbReference>
<dbReference type="Pfam" id="PF00107">
    <property type="entry name" value="ADH_zinc_N"/>
    <property type="match status" value="1"/>
</dbReference>
<gene>
    <name evidence="3" type="ORF">Ssi02_48720</name>
</gene>
<accession>A0A919RIS9</accession>
<dbReference type="InterPro" id="IPR013154">
    <property type="entry name" value="ADH-like_N"/>
</dbReference>
<dbReference type="PANTHER" id="PTHR44154">
    <property type="entry name" value="QUINONE OXIDOREDUCTASE"/>
    <property type="match status" value="1"/>
</dbReference>
<evidence type="ECO:0000259" key="2">
    <source>
        <dbReference type="SMART" id="SM00829"/>
    </source>
</evidence>
<dbReference type="InterPro" id="IPR020843">
    <property type="entry name" value="ER"/>
</dbReference>
<dbReference type="SUPFAM" id="SSF51735">
    <property type="entry name" value="NAD(P)-binding Rossmann-fold domains"/>
    <property type="match status" value="1"/>
</dbReference>
<dbReference type="RefSeq" id="WP_204029296.1">
    <property type="nucleotide sequence ID" value="NZ_BOOW01000030.1"/>
</dbReference>
<dbReference type="EMBL" id="BOOW01000030">
    <property type="protein sequence ID" value="GII94641.1"/>
    <property type="molecule type" value="Genomic_DNA"/>
</dbReference>
<keyword evidence="1" id="KW-0521">NADP</keyword>
<dbReference type="SMART" id="SM00829">
    <property type="entry name" value="PKS_ER"/>
    <property type="match status" value="1"/>
</dbReference>
<dbReference type="Proteomes" id="UP000606172">
    <property type="component" value="Unassembled WGS sequence"/>
</dbReference>
<evidence type="ECO:0000256" key="1">
    <source>
        <dbReference type="ARBA" id="ARBA00022857"/>
    </source>
</evidence>
<dbReference type="InterPro" id="IPR011032">
    <property type="entry name" value="GroES-like_sf"/>
</dbReference>
<evidence type="ECO:0000313" key="4">
    <source>
        <dbReference type="Proteomes" id="UP000606172"/>
    </source>
</evidence>
<comment type="caution">
    <text evidence="3">The sequence shown here is derived from an EMBL/GenBank/DDBJ whole genome shotgun (WGS) entry which is preliminary data.</text>
</comment>
<dbReference type="Gene3D" id="3.90.180.10">
    <property type="entry name" value="Medium-chain alcohol dehydrogenases, catalytic domain"/>
    <property type="match status" value="1"/>
</dbReference>
<proteinExistence type="predicted"/>
<dbReference type="PANTHER" id="PTHR44154:SF1">
    <property type="entry name" value="QUINONE OXIDOREDUCTASE"/>
    <property type="match status" value="1"/>
</dbReference>
<dbReference type="SUPFAM" id="SSF50129">
    <property type="entry name" value="GroES-like"/>
    <property type="match status" value="1"/>
</dbReference>
<sequence length="343" mass="35728">MRAVQYTQHGGPEVLRETVVADPEPAPGDVLIQVGATALNRLDILQRRGPGLLPGFTLPHVPGMDVAGVIVAVGPGVHDRTAGDRVVVDPALHCGSCTACADGDTVYCSAMRVVGATRQGGYAELLAVPSSHTHTVPGHVGLEEAAGLPTAYAMAWQALVVRGALRAGETLLVHGAGSGITIAAVQIALGLGARVVVTSGSEAKLECMAELGASLTVNHRTTDLAAAVRSITDGRGADIALDHVGPALFQRTLDSLRLRGRLVFFGNTTGMTASFNLIDAYQRGLTMIGSEAYGRAAFGQMLDWYWSARITPVVDSVFPLSAAAEAHRRLESGESCGKILLRP</sequence>
<dbReference type="AlphaFoldDB" id="A0A919RIS9"/>
<reference evidence="3" key="1">
    <citation type="submission" date="2021-01" db="EMBL/GenBank/DDBJ databases">
        <title>Whole genome shotgun sequence of Sinosporangium siamense NBRC 109515.</title>
        <authorList>
            <person name="Komaki H."/>
            <person name="Tamura T."/>
        </authorList>
    </citation>
    <scope>NUCLEOTIDE SEQUENCE</scope>
    <source>
        <strain evidence="3">NBRC 109515</strain>
    </source>
</reference>
<dbReference type="Pfam" id="PF08240">
    <property type="entry name" value="ADH_N"/>
    <property type="match status" value="1"/>
</dbReference>
<dbReference type="InterPro" id="IPR036291">
    <property type="entry name" value="NAD(P)-bd_dom_sf"/>
</dbReference>
<feature type="domain" description="Enoyl reductase (ER)" evidence="2">
    <location>
        <begin position="10"/>
        <end position="341"/>
    </location>
</feature>
<dbReference type="GO" id="GO:0016491">
    <property type="term" value="F:oxidoreductase activity"/>
    <property type="evidence" value="ECO:0007669"/>
    <property type="project" value="InterPro"/>
</dbReference>
<dbReference type="InterPro" id="IPR051603">
    <property type="entry name" value="Zinc-ADH_QOR/CCCR"/>
</dbReference>
<evidence type="ECO:0000313" key="3">
    <source>
        <dbReference type="EMBL" id="GII94641.1"/>
    </source>
</evidence>
<organism evidence="3 4">
    <name type="scientific">Sinosporangium siamense</name>
    <dbReference type="NCBI Taxonomy" id="1367973"/>
    <lineage>
        <taxon>Bacteria</taxon>
        <taxon>Bacillati</taxon>
        <taxon>Actinomycetota</taxon>
        <taxon>Actinomycetes</taxon>
        <taxon>Streptosporangiales</taxon>
        <taxon>Streptosporangiaceae</taxon>
        <taxon>Sinosporangium</taxon>
    </lineage>
</organism>